<dbReference type="Proteomes" id="UP000294558">
    <property type="component" value="Unassembled WGS sequence"/>
</dbReference>
<accession>A0A4R7I449</accession>
<keyword evidence="8" id="KW-1185">Reference proteome</keyword>
<evidence type="ECO:0000256" key="4">
    <source>
        <dbReference type="ARBA" id="ARBA00023125"/>
    </source>
</evidence>
<evidence type="ECO:0000256" key="5">
    <source>
        <dbReference type="ARBA" id="ARBA00023163"/>
    </source>
</evidence>
<dbReference type="PANTHER" id="PTHR33164">
    <property type="entry name" value="TRANSCRIPTIONAL REGULATOR, MARR FAMILY"/>
    <property type="match status" value="1"/>
</dbReference>
<dbReference type="AlphaFoldDB" id="A0A4R7I449"/>
<gene>
    <name evidence="7" type="ORF">BDK89_4062</name>
</gene>
<dbReference type="Gene3D" id="1.10.10.10">
    <property type="entry name" value="Winged helix-like DNA-binding domain superfamily/Winged helix DNA-binding domain"/>
    <property type="match status" value="1"/>
</dbReference>
<dbReference type="GO" id="GO:0006950">
    <property type="term" value="P:response to stress"/>
    <property type="evidence" value="ECO:0007669"/>
    <property type="project" value="TreeGrafter"/>
</dbReference>
<evidence type="ECO:0000256" key="3">
    <source>
        <dbReference type="ARBA" id="ARBA00023015"/>
    </source>
</evidence>
<dbReference type="Pfam" id="PF22381">
    <property type="entry name" value="Staph_reg_Sar_Rot"/>
    <property type="match status" value="1"/>
</dbReference>
<dbReference type="InterPro" id="IPR036388">
    <property type="entry name" value="WH-like_DNA-bd_sf"/>
</dbReference>
<dbReference type="InterPro" id="IPR000835">
    <property type="entry name" value="HTH_MarR-typ"/>
</dbReference>
<sequence length="151" mass="16841">MAKHAQLELDNQLCFPLYAASRAMTRAYLPLLEPFDLTYPQYLTMLAVWSGPEAQTVGELGARLRLDSGTLTPLLKRLEARGLVERHRDPDDERRVLVSATAEGTSLQDELADVPLSLAVRTGLTLEDGIEFRRLLDALLTSLDRHEETPA</sequence>
<dbReference type="InterPro" id="IPR055166">
    <property type="entry name" value="Transc_reg_Sar_Rot_HTH"/>
</dbReference>
<protein>
    <submittedName>
        <fullName evidence="7">MarR family transcriptional regulator</fullName>
    </submittedName>
</protein>
<dbReference type="PROSITE" id="PS50995">
    <property type="entry name" value="HTH_MARR_2"/>
    <property type="match status" value="1"/>
</dbReference>
<evidence type="ECO:0000256" key="1">
    <source>
        <dbReference type="ARBA" id="ARBA00004496"/>
    </source>
</evidence>
<comment type="subcellular location">
    <subcellularLocation>
        <location evidence="1">Cytoplasm</location>
    </subcellularLocation>
</comment>
<keyword evidence="3" id="KW-0805">Transcription regulation</keyword>
<dbReference type="PANTHER" id="PTHR33164:SF5">
    <property type="entry name" value="ORGANIC HYDROPEROXIDE RESISTANCE TRANSCRIPTIONAL REGULATOR"/>
    <property type="match status" value="1"/>
</dbReference>
<proteinExistence type="predicted"/>
<dbReference type="InterPro" id="IPR039422">
    <property type="entry name" value="MarR/SlyA-like"/>
</dbReference>
<reference evidence="7 8" key="1">
    <citation type="submission" date="2019-03" db="EMBL/GenBank/DDBJ databases">
        <title>Sequencing the genomes of 1000 actinobacteria strains.</title>
        <authorList>
            <person name="Klenk H.-P."/>
        </authorList>
    </citation>
    <scope>NUCLEOTIDE SEQUENCE [LARGE SCALE GENOMIC DNA]</scope>
    <source>
        <strain evidence="7 8">DSM 18936</strain>
    </source>
</reference>
<dbReference type="SMART" id="SM00347">
    <property type="entry name" value="HTH_MARR"/>
    <property type="match status" value="1"/>
</dbReference>
<dbReference type="RefSeq" id="WP_133870662.1">
    <property type="nucleotide sequence ID" value="NZ_SOAU01000001.1"/>
</dbReference>
<evidence type="ECO:0000313" key="8">
    <source>
        <dbReference type="Proteomes" id="UP000294558"/>
    </source>
</evidence>
<feature type="domain" description="HTH marR-type" evidence="6">
    <location>
        <begin position="10"/>
        <end position="141"/>
    </location>
</feature>
<evidence type="ECO:0000313" key="7">
    <source>
        <dbReference type="EMBL" id="TDT18442.1"/>
    </source>
</evidence>
<dbReference type="EMBL" id="SOAU01000001">
    <property type="protein sequence ID" value="TDT18442.1"/>
    <property type="molecule type" value="Genomic_DNA"/>
</dbReference>
<dbReference type="SUPFAM" id="SSF46785">
    <property type="entry name" value="Winged helix' DNA-binding domain"/>
    <property type="match status" value="1"/>
</dbReference>
<dbReference type="PRINTS" id="PR00598">
    <property type="entry name" value="HTHMARR"/>
</dbReference>
<evidence type="ECO:0000256" key="2">
    <source>
        <dbReference type="ARBA" id="ARBA00022490"/>
    </source>
</evidence>
<keyword evidence="4" id="KW-0238">DNA-binding</keyword>
<comment type="caution">
    <text evidence="7">The sequence shown here is derived from an EMBL/GenBank/DDBJ whole genome shotgun (WGS) entry which is preliminary data.</text>
</comment>
<dbReference type="GO" id="GO:0005737">
    <property type="term" value="C:cytoplasm"/>
    <property type="evidence" value="ECO:0007669"/>
    <property type="project" value="UniProtKB-SubCell"/>
</dbReference>
<dbReference type="FunFam" id="1.10.10.10:FF:000163">
    <property type="entry name" value="MarR family transcriptional regulator"/>
    <property type="match status" value="1"/>
</dbReference>
<keyword evidence="2" id="KW-0963">Cytoplasm</keyword>
<dbReference type="GO" id="GO:0003700">
    <property type="term" value="F:DNA-binding transcription factor activity"/>
    <property type="evidence" value="ECO:0007669"/>
    <property type="project" value="InterPro"/>
</dbReference>
<evidence type="ECO:0000259" key="6">
    <source>
        <dbReference type="PROSITE" id="PS50995"/>
    </source>
</evidence>
<organism evidence="7 8">
    <name type="scientific">Ilumatobacter fluminis</name>
    <dbReference type="NCBI Taxonomy" id="467091"/>
    <lineage>
        <taxon>Bacteria</taxon>
        <taxon>Bacillati</taxon>
        <taxon>Actinomycetota</taxon>
        <taxon>Acidimicrobiia</taxon>
        <taxon>Acidimicrobiales</taxon>
        <taxon>Ilumatobacteraceae</taxon>
        <taxon>Ilumatobacter</taxon>
    </lineage>
</organism>
<keyword evidence="5" id="KW-0804">Transcription</keyword>
<dbReference type="OrthoDB" id="9806864at2"/>
<name>A0A4R7I449_9ACTN</name>
<dbReference type="GO" id="GO:0003677">
    <property type="term" value="F:DNA binding"/>
    <property type="evidence" value="ECO:0007669"/>
    <property type="project" value="UniProtKB-KW"/>
</dbReference>
<dbReference type="InterPro" id="IPR036390">
    <property type="entry name" value="WH_DNA-bd_sf"/>
</dbReference>